<dbReference type="EMBL" id="GBHO01000169">
    <property type="protein sequence ID" value="JAG43435.1"/>
    <property type="molecule type" value="Transcribed_RNA"/>
</dbReference>
<dbReference type="SUPFAM" id="SSF82199">
    <property type="entry name" value="SET domain"/>
    <property type="match status" value="1"/>
</dbReference>
<dbReference type="PANTHER" id="PTHR46024">
    <property type="entry name" value="HISTONE-LYSINE N-METHYLTRANSFERASE EGGLESS"/>
    <property type="match status" value="1"/>
</dbReference>
<evidence type="ECO:0000256" key="7">
    <source>
        <dbReference type="ARBA" id="ARBA00023163"/>
    </source>
</evidence>
<feature type="domain" description="Pre-SET" evidence="11">
    <location>
        <begin position="750"/>
        <end position="823"/>
    </location>
</feature>
<dbReference type="SMART" id="SM00317">
    <property type="entry name" value="SET"/>
    <property type="match status" value="1"/>
</dbReference>
<dbReference type="Gene3D" id="2.30.30.140">
    <property type="match status" value="1"/>
</dbReference>
<keyword evidence="5" id="KW-0949">S-adenosyl-L-methionine</keyword>
<dbReference type="InterPro" id="IPR041291">
    <property type="entry name" value="TUDOR_5"/>
</dbReference>
<organism evidence="12">
    <name type="scientific">Lygus hesperus</name>
    <name type="common">Western plant bug</name>
    <dbReference type="NCBI Taxonomy" id="30085"/>
    <lineage>
        <taxon>Eukaryota</taxon>
        <taxon>Metazoa</taxon>
        <taxon>Ecdysozoa</taxon>
        <taxon>Arthropoda</taxon>
        <taxon>Hexapoda</taxon>
        <taxon>Insecta</taxon>
        <taxon>Pterygota</taxon>
        <taxon>Neoptera</taxon>
        <taxon>Paraneoptera</taxon>
        <taxon>Hemiptera</taxon>
        <taxon>Heteroptera</taxon>
        <taxon>Panheteroptera</taxon>
        <taxon>Cimicomorpha</taxon>
        <taxon>Miridae</taxon>
        <taxon>Mirini</taxon>
        <taxon>Lygus</taxon>
    </lineage>
</organism>
<feature type="region of interest" description="Disordered" evidence="9">
    <location>
        <begin position="26"/>
        <end position="63"/>
    </location>
</feature>
<evidence type="ECO:0000256" key="2">
    <source>
        <dbReference type="ARBA" id="ARBA00004286"/>
    </source>
</evidence>
<keyword evidence="6" id="KW-0805">Transcription regulation</keyword>
<keyword evidence="12" id="KW-0808">Transferase</keyword>
<feature type="compositionally biased region" description="Basic residues" evidence="9">
    <location>
        <begin position="912"/>
        <end position="925"/>
    </location>
</feature>
<dbReference type="PROSITE" id="PS50280">
    <property type="entry name" value="SET"/>
    <property type="match status" value="1"/>
</dbReference>
<dbReference type="InterPro" id="IPR041292">
    <property type="entry name" value="Tudor_4"/>
</dbReference>
<dbReference type="Pfam" id="PF18359">
    <property type="entry name" value="Tudor_5"/>
    <property type="match status" value="1"/>
</dbReference>
<keyword evidence="3" id="KW-0158">Chromosome</keyword>
<sequence>MTSLLTKLDVNSAQLPSRKITIQCSSSSVPESISGGGGRDPISLSQAPAANKEPEQMVNHDEQNTDSLDFQALNDLMERSDIASLKQSRSRGPICCNSWCSFQAEIIPSQNIRDFFGIPQGKTYRICQQCRNFYADSLEVGVTNLENGGNMLGMMYSHRNEFVVLEDENASDDDTTSQNDEYPDLGEELIRNAIAESVIEFETFTTEAISRSKAQVHASIENFINSGKVLTDRIQQVNLDMYMIVSEFQNQFRGKVTVLPELDIIPDSDCFEGDKNSGSSIRSGDRHRSKLTVRAPKASDSVYCIPTQHTLEWCQFKVKSVEMNCIDDNKIVETFTLVTTVNGAILQKVVGSDEIAYFDPPGYQLGVGRRVVAAYRSSVDGPECFLSGMISELPSETNQFRYLVFFEVGHVQYCSRSDVRLVYKINKPVYEYFPGDQSTLVMEYLCSYPNTNMYLGEVGQHIRVEKNGFWVYCSVEKVDASLVLLKFLFSDEYEWLYRGSPRLRPVFDSTKKDEVQDVDKSRRLPTKKMSLSKTNYSSVGDGLIDMSNDDDEEDVCEVSPLQPESGLIIQEKTVSVSKNHRTRGASKIDMNVLTKVPPNISLPRPFRVHRCSFACVVWVRYDVDKFKGVGLLAIPSIFGFARQIEANEVKYLSPCGVTLSNIRDVLDYLSLTSIPLTPDMFTFSLTINIFDEWTPHPQHVVMDDISFGVENIPIPCINDIDSDVPCLMSYITERRPQYGVFIDQDPGFLVSCDCEDNCANHSVCSCWKLNYESFSLMNIQGIPLTEVGYKYQRLENPIPSGIYECNKNCKCAATCLNRVVQHPLKNKLQLFKTPKTGWGIRCLNDIPCGTFICTYVAAVYTEDASNEIGRVGGDEYFAELDHIEIFENNKIGFESDVDSDASSSTRGPSDCKKKKPPSAPKKTRDRVKNTYKPGTLRKLYGPNEYPYVLDAKQAGNIGRFFNHSCSPNMFVQNVFVDSHDLRFPWIAYFASRDIPAGSELTWNYGYSINSVPGKVLFCQCGSPNCVIRLL</sequence>
<dbReference type="Gene3D" id="2.170.270.10">
    <property type="entry name" value="SET domain"/>
    <property type="match status" value="1"/>
</dbReference>
<dbReference type="EMBL" id="GBHO01000546">
    <property type="protein sequence ID" value="JAG43058.1"/>
    <property type="molecule type" value="Transcribed_RNA"/>
</dbReference>
<dbReference type="GO" id="GO:0046974">
    <property type="term" value="F:histone H3K9 methyltransferase activity"/>
    <property type="evidence" value="ECO:0007669"/>
    <property type="project" value="TreeGrafter"/>
</dbReference>
<dbReference type="Pfam" id="PF00856">
    <property type="entry name" value="SET"/>
    <property type="match status" value="1"/>
</dbReference>
<dbReference type="InterPro" id="IPR051516">
    <property type="entry name" value="SETDB_methyltransferase"/>
</dbReference>
<evidence type="ECO:0000259" key="10">
    <source>
        <dbReference type="PROSITE" id="PS50280"/>
    </source>
</evidence>
<dbReference type="GO" id="GO:0010629">
    <property type="term" value="P:negative regulation of gene expression"/>
    <property type="evidence" value="ECO:0007669"/>
    <property type="project" value="TreeGrafter"/>
</dbReference>
<evidence type="ECO:0000256" key="8">
    <source>
        <dbReference type="ARBA" id="ARBA00023242"/>
    </source>
</evidence>
<keyword evidence="7" id="KW-0804">Transcription</keyword>
<dbReference type="InterPro" id="IPR007728">
    <property type="entry name" value="Pre-SET_dom"/>
</dbReference>
<dbReference type="InterPro" id="IPR001214">
    <property type="entry name" value="SET_dom"/>
</dbReference>
<dbReference type="Pfam" id="PF18358">
    <property type="entry name" value="Tudor_4"/>
    <property type="match status" value="1"/>
</dbReference>
<dbReference type="AlphaFoldDB" id="A0A0A9ZH77"/>
<dbReference type="InterPro" id="IPR016177">
    <property type="entry name" value="DNA-bd_dom_sf"/>
</dbReference>
<dbReference type="GO" id="GO:0008270">
    <property type="term" value="F:zinc ion binding"/>
    <property type="evidence" value="ECO:0007669"/>
    <property type="project" value="InterPro"/>
</dbReference>
<evidence type="ECO:0000313" key="13">
    <source>
        <dbReference type="EMBL" id="JAG43435.1"/>
    </source>
</evidence>
<feature type="compositionally biased region" description="Basic and acidic residues" evidence="9">
    <location>
        <begin position="52"/>
        <end position="63"/>
    </location>
</feature>
<proteinExistence type="predicted"/>
<reference evidence="12" key="2">
    <citation type="submission" date="2014-07" db="EMBL/GenBank/DDBJ databases">
        <authorList>
            <person name="Hull J."/>
        </authorList>
    </citation>
    <scope>NUCLEOTIDE SEQUENCE</scope>
</reference>
<protein>
    <submittedName>
        <fullName evidence="12">Histone-lysine N-methyltransferase eggless</fullName>
    </submittedName>
</protein>
<dbReference type="GO" id="GO:0005694">
    <property type="term" value="C:chromosome"/>
    <property type="evidence" value="ECO:0007669"/>
    <property type="project" value="UniProtKB-SubCell"/>
</dbReference>
<evidence type="ECO:0000256" key="1">
    <source>
        <dbReference type="ARBA" id="ARBA00004123"/>
    </source>
</evidence>
<dbReference type="Pfam" id="PF05033">
    <property type="entry name" value="Pre-SET"/>
    <property type="match status" value="1"/>
</dbReference>
<feature type="domain" description="SET" evidence="10">
    <location>
        <begin position="826"/>
        <end position="1005"/>
    </location>
</feature>
<feature type="region of interest" description="Disordered" evidence="9">
    <location>
        <begin position="896"/>
        <end position="927"/>
    </location>
</feature>
<dbReference type="CDD" id="cd10517">
    <property type="entry name" value="SET_SETDB1"/>
    <property type="match status" value="1"/>
</dbReference>
<evidence type="ECO:0000256" key="3">
    <source>
        <dbReference type="ARBA" id="ARBA00022454"/>
    </source>
</evidence>
<name>A0A0A9ZH77_LYGHE</name>
<accession>A0A0A9ZH77</accession>
<evidence type="ECO:0000256" key="9">
    <source>
        <dbReference type="SAM" id="MobiDB-lite"/>
    </source>
</evidence>
<keyword evidence="4 12" id="KW-0489">Methyltransferase</keyword>
<comment type="subcellular location">
    <subcellularLocation>
        <location evidence="2">Chromosome</location>
    </subcellularLocation>
    <subcellularLocation>
        <location evidence="1">Nucleus</location>
    </subcellularLocation>
</comment>
<evidence type="ECO:0000313" key="12">
    <source>
        <dbReference type="EMBL" id="JAG43058.1"/>
    </source>
</evidence>
<evidence type="ECO:0000256" key="6">
    <source>
        <dbReference type="ARBA" id="ARBA00023015"/>
    </source>
</evidence>
<dbReference type="GO" id="GO:0032259">
    <property type="term" value="P:methylation"/>
    <property type="evidence" value="ECO:0007669"/>
    <property type="project" value="UniProtKB-KW"/>
</dbReference>
<reference evidence="12" key="1">
    <citation type="journal article" date="2014" name="PLoS ONE">
        <title>Transcriptome-Based Identification of ABC Transporters in the Western Tarnished Plant Bug Lygus hesperus.</title>
        <authorList>
            <person name="Hull J.J."/>
            <person name="Chaney K."/>
            <person name="Geib S.M."/>
            <person name="Fabrick J.A."/>
            <person name="Brent C.S."/>
            <person name="Walsh D."/>
            <person name="Lavine L.C."/>
        </authorList>
    </citation>
    <scope>NUCLEOTIDE SEQUENCE</scope>
</reference>
<dbReference type="InterPro" id="IPR046341">
    <property type="entry name" value="SET_dom_sf"/>
</dbReference>
<dbReference type="GO" id="GO:0070828">
    <property type="term" value="P:heterochromatin organization"/>
    <property type="evidence" value="ECO:0007669"/>
    <property type="project" value="TreeGrafter"/>
</dbReference>
<dbReference type="PANTHER" id="PTHR46024:SF1">
    <property type="entry name" value="HISTONE-LYSINE N-METHYLTRANSFERASE EGGLESS"/>
    <property type="match status" value="1"/>
</dbReference>
<evidence type="ECO:0000256" key="4">
    <source>
        <dbReference type="ARBA" id="ARBA00022603"/>
    </source>
</evidence>
<keyword evidence="8" id="KW-0539">Nucleus</keyword>
<dbReference type="GO" id="GO:0003677">
    <property type="term" value="F:DNA binding"/>
    <property type="evidence" value="ECO:0007669"/>
    <property type="project" value="InterPro"/>
</dbReference>
<dbReference type="GO" id="GO:0005634">
    <property type="term" value="C:nucleus"/>
    <property type="evidence" value="ECO:0007669"/>
    <property type="project" value="UniProtKB-SubCell"/>
</dbReference>
<dbReference type="SMART" id="SM00468">
    <property type="entry name" value="PreSET"/>
    <property type="match status" value="1"/>
</dbReference>
<evidence type="ECO:0000256" key="5">
    <source>
        <dbReference type="ARBA" id="ARBA00022691"/>
    </source>
</evidence>
<dbReference type="SUPFAM" id="SSF54171">
    <property type="entry name" value="DNA-binding domain"/>
    <property type="match status" value="1"/>
</dbReference>
<dbReference type="PROSITE" id="PS50867">
    <property type="entry name" value="PRE_SET"/>
    <property type="match status" value="1"/>
</dbReference>
<gene>
    <name evidence="12" type="primary">egg_1</name>
    <name evidence="13" type="synonym">egg_0</name>
    <name evidence="12" type="ORF">CM83_90064</name>
    <name evidence="13" type="ORF">CM83_90067</name>
</gene>
<evidence type="ECO:0000259" key="11">
    <source>
        <dbReference type="PROSITE" id="PS50867"/>
    </source>
</evidence>